<evidence type="ECO:0000259" key="7">
    <source>
        <dbReference type="PROSITE" id="PS50850"/>
    </source>
</evidence>
<dbReference type="SUPFAM" id="SSF103473">
    <property type="entry name" value="MFS general substrate transporter"/>
    <property type="match status" value="1"/>
</dbReference>
<accession>A0A8X7SXS0</accession>
<name>A0A8X7SXS0_9BASI</name>
<evidence type="ECO:0000313" key="9">
    <source>
        <dbReference type="Proteomes" id="UP000077684"/>
    </source>
</evidence>
<feature type="transmembrane region" description="Helical" evidence="6">
    <location>
        <begin position="402"/>
        <end position="420"/>
    </location>
</feature>
<dbReference type="InterPro" id="IPR020846">
    <property type="entry name" value="MFS_dom"/>
</dbReference>
<feature type="transmembrane region" description="Helical" evidence="6">
    <location>
        <begin position="87"/>
        <end position="108"/>
    </location>
</feature>
<feature type="transmembrane region" description="Helical" evidence="6">
    <location>
        <begin position="374"/>
        <end position="395"/>
    </location>
</feature>
<feature type="transmembrane region" description="Helical" evidence="6">
    <location>
        <begin position="144"/>
        <end position="168"/>
    </location>
</feature>
<dbReference type="GO" id="GO:0016020">
    <property type="term" value="C:membrane"/>
    <property type="evidence" value="ECO:0007669"/>
    <property type="project" value="UniProtKB-SubCell"/>
</dbReference>
<dbReference type="Pfam" id="PF00083">
    <property type="entry name" value="Sugar_tr"/>
    <property type="match status" value="1"/>
</dbReference>
<evidence type="ECO:0000256" key="5">
    <source>
        <dbReference type="SAM" id="MobiDB-lite"/>
    </source>
</evidence>
<feature type="transmembrane region" description="Helical" evidence="6">
    <location>
        <begin position="325"/>
        <end position="345"/>
    </location>
</feature>
<feature type="transmembrane region" description="Helical" evidence="6">
    <location>
        <begin position="432"/>
        <end position="454"/>
    </location>
</feature>
<feature type="transmembrane region" description="Helical" evidence="6">
    <location>
        <begin position="224"/>
        <end position="241"/>
    </location>
</feature>
<dbReference type="AlphaFoldDB" id="A0A8X7SXS0"/>
<keyword evidence="2 6" id="KW-0812">Transmembrane</keyword>
<dbReference type="EMBL" id="LWDE02000271">
    <property type="protein sequence ID" value="KAE8249653.1"/>
    <property type="molecule type" value="Genomic_DNA"/>
</dbReference>
<protein>
    <recommendedName>
        <fullName evidence="7">Major facilitator superfamily (MFS) profile domain-containing protein</fullName>
    </recommendedName>
</protein>
<dbReference type="Proteomes" id="UP000077684">
    <property type="component" value="Unassembled WGS sequence"/>
</dbReference>
<feature type="domain" description="Major facilitator superfamily (MFS) profile" evidence="7">
    <location>
        <begin position="38"/>
        <end position="522"/>
    </location>
</feature>
<evidence type="ECO:0000256" key="1">
    <source>
        <dbReference type="ARBA" id="ARBA00004141"/>
    </source>
</evidence>
<dbReference type="GO" id="GO:0022857">
    <property type="term" value="F:transmembrane transporter activity"/>
    <property type="evidence" value="ECO:0007669"/>
    <property type="project" value="InterPro"/>
</dbReference>
<feature type="transmembrane region" description="Helical" evidence="6">
    <location>
        <begin position="498"/>
        <end position="517"/>
    </location>
</feature>
<keyword evidence="9" id="KW-1185">Reference proteome</keyword>
<feature type="transmembrane region" description="Helical" evidence="6">
    <location>
        <begin position="180"/>
        <end position="204"/>
    </location>
</feature>
<feature type="compositionally biased region" description="Basic and acidic residues" evidence="5">
    <location>
        <begin position="285"/>
        <end position="302"/>
    </location>
</feature>
<comment type="subcellular location">
    <subcellularLocation>
        <location evidence="1">Membrane</location>
        <topology evidence="1">Multi-pass membrane protein</topology>
    </subcellularLocation>
</comment>
<evidence type="ECO:0000256" key="4">
    <source>
        <dbReference type="ARBA" id="ARBA00023136"/>
    </source>
</evidence>
<dbReference type="CDD" id="cd17364">
    <property type="entry name" value="MFS_PhT"/>
    <property type="match status" value="1"/>
</dbReference>
<dbReference type="InterPro" id="IPR005829">
    <property type="entry name" value="Sugar_transporter_CS"/>
</dbReference>
<feature type="region of interest" description="Disordered" evidence="5">
    <location>
        <begin position="259"/>
        <end position="302"/>
    </location>
</feature>
<keyword evidence="4 6" id="KW-0472">Membrane</keyword>
<reference evidence="8" key="2">
    <citation type="journal article" date="2019" name="IMA Fungus">
        <title>Genome sequencing and comparison of five Tilletia species to identify candidate genes for the detection of regulated species infecting wheat.</title>
        <authorList>
            <person name="Nguyen H.D.T."/>
            <person name="Sultana T."/>
            <person name="Kesanakurti P."/>
            <person name="Hambleton S."/>
        </authorList>
    </citation>
    <scope>NUCLEOTIDE SEQUENCE</scope>
    <source>
        <strain evidence="8">DAOMC 236426</strain>
    </source>
</reference>
<dbReference type="InterPro" id="IPR005828">
    <property type="entry name" value="MFS_sugar_transport-like"/>
</dbReference>
<organism evidence="8 9">
    <name type="scientific">Tilletia controversa</name>
    <name type="common">dwarf bunt fungus</name>
    <dbReference type="NCBI Taxonomy" id="13291"/>
    <lineage>
        <taxon>Eukaryota</taxon>
        <taxon>Fungi</taxon>
        <taxon>Dikarya</taxon>
        <taxon>Basidiomycota</taxon>
        <taxon>Ustilaginomycotina</taxon>
        <taxon>Exobasidiomycetes</taxon>
        <taxon>Tilletiales</taxon>
        <taxon>Tilletiaceae</taxon>
        <taxon>Tilletia</taxon>
    </lineage>
</organism>
<dbReference type="PROSITE" id="PS50850">
    <property type="entry name" value="MFS"/>
    <property type="match status" value="1"/>
</dbReference>
<evidence type="ECO:0000256" key="2">
    <source>
        <dbReference type="ARBA" id="ARBA00022692"/>
    </source>
</evidence>
<feature type="transmembrane region" description="Helical" evidence="6">
    <location>
        <begin position="46"/>
        <end position="67"/>
    </location>
</feature>
<feature type="transmembrane region" description="Helical" evidence="6">
    <location>
        <begin position="120"/>
        <end position="138"/>
    </location>
</feature>
<reference evidence="8" key="1">
    <citation type="submission" date="2016-04" db="EMBL/GenBank/DDBJ databases">
        <authorList>
            <person name="Nguyen H.D."/>
            <person name="Samba Siva P."/>
            <person name="Cullis J."/>
            <person name="Levesque C.A."/>
            <person name="Hambleton S."/>
        </authorList>
    </citation>
    <scope>NUCLEOTIDE SEQUENCE</scope>
    <source>
        <strain evidence="8">DAOMC 236426</strain>
    </source>
</reference>
<dbReference type="PROSITE" id="PS00216">
    <property type="entry name" value="SUGAR_TRANSPORT_1"/>
    <property type="match status" value="1"/>
</dbReference>
<dbReference type="Gene3D" id="1.20.1250.20">
    <property type="entry name" value="MFS general substrate transporter like domains"/>
    <property type="match status" value="2"/>
</dbReference>
<gene>
    <name evidence="8" type="ORF">A4X06_0g3137</name>
</gene>
<evidence type="ECO:0000256" key="3">
    <source>
        <dbReference type="ARBA" id="ARBA00022989"/>
    </source>
</evidence>
<evidence type="ECO:0000256" key="6">
    <source>
        <dbReference type="SAM" id="Phobius"/>
    </source>
</evidence>
<evidence type="ECO:0000313" key="8">
    <source>
        <dbReference type="EMBL" id="KAE8249653.1"/>
    </source>
</evidence>
<dbReference type="InterPro" id="IPR036259">
    <property type="entry name" value="MFS_trans_sf"/>
</dbReference>
<comment type="caution">
    <text evidence="8">The sequence shown here is derived from an EMBL/GenBank/DDBJ whole genome shotgun (WGS) entry which is preliminary data.</text>
</comment>
<keyword evidence="3 6" id="KW-1133">Transmembrane helix</keyword>
<feature type="transmembrane region" description="Helical" evidence="6">
    <location>
        <begin position="466"/>
        <end position="486"/>
    </location>
</feature>
<proteinExistence type="predicted"/>
<sequence length="557" mass="60441">MPFGADMDAYPGDGSNGLSLVERQQKTYLGLSLGEVKLLSIAGVGYLLDAYDLFVINLISLIVPYVYGDLIRGGPQRDALNWGLNGGVFKASANIGNVLGQILFGFLGDKLGRTGVYGKELILVIVAVILAISAPDYLGRGVTYWITAFRILMGVGIGGDYPMSATIVADRASIKKRGILLALIFSNQGWGNLAAAIAGIAVIGAYKGPIQAGDLHKLSGAWRILQGIVLVPSFGVLYFRLTMVEASRFKQARALQDNPELLNENDTEKGLKKGSAGPGSDSDTDNAHGVENREDELEKRVKHVPETTAAKRHEFYQYFSQPRHAATLFGTAFTWFLVDITFYGINLNQSSILSSIGFSAASTDVYDTLFKNSLGGLIVTLAGFLPGYYITVALVEVIGRKPIQLLGFFFNAVFLGILAGKYETLKNETGPFFVVFVFLQLFFNFGANATTFIIPAEVFPTRVRGTAHGISAASGKCGAILASLLFPHLSKTSFGYSGVFWVMFGISVFAFFITLFFTRETMGLDPDEEDRQELANPDKSATFNTTLKGFYRDGPFQ</sequence>
<dbReference type="PANTHER" id="PTHR24064">
    <property type="entry name" value="SOLUTE CARRIER FAMILY 22 MEMBER"/>
    <property type="match status" value="1"/>
</dbReference>